<dbReference type="Proteomes" id="UP000254519">
    <property type="component" value="Unassembled WGS sequence"/>
</dbReference>
<gene>
    <name evidence="1" type="ORF">NCTC4822_02123</name>
</gene>
<dbReference type="OrthoDB" id="1932566at2"/>
<dbReference type="Pfam" id="PF19754">
    <property type="entry name" value="DUF6241"/>
    <property type="match status" value="1"/>
</dbReference>
<proteinExistence type="predicted"/>
<dbReference type="AlphaFoldDB" id="A0A380C289"/>
<evidence type="ECO:0000313" key="1">
    <source>
        <dbReference type="EMBL" id="SUJ11356.1"/>
    </source>
</evidence>
<name>A0A380C289_SPOPA</name>
<sequence>MRNKKVIFITLGIVLFSLIGHSVFIKWNKSNVTVSENTAVAQNQDGKELEETIIQIDDIRDMPIEEEFPDGLAEENVQQAIHDMSHQKVLADQKWGFLPLTQERVLRLIEVVELNQNNYIHADVYLSILKRWEKNDFSQVDSDHNAIWNLQNGTIGKAYGIMSVEEEREYIKKHFNIVEKK</sequence>
<accession>A0A380C289</accession>
<protein>
    <submittedName>
        <fullName evidence="1">Uncharacterized protein</fullName>
    </submittedName>
</protein>
<dbReference type="RefSeq" id="WP_115362022.1">
    <property type="nucleotide sequence ID" value="NZ_CP038012.1"/>
</dbReference>
<reference evidence="1 2" key="1">
    <citation type="submission" date="2018-06" db="EMBL/GenBank/DDBJ databases">
        <authorList>
            <consortium name="Pathogen Informatics"/>
            <person name="Doyle S."/>
        </authorList>
    </citation>
    <scope>NUCLEOTIDE SEQUENCE [LARGE SCALE GENOMIC DNA]</scope>
    <source>
        <strain evidence="2">ATCC 11859 / DSM 33 / NCIB 8841 / NCTC 4822</strain>
    </source>
</reference>
<keyword evidence="2" id="KW-1185">Reference proteome</keyword>
<organism evidence="1 2">
    <name type="scientific">Sporosarcina pasteurii</name>
    <name type="common">Bacillus pasteurii</name>
    <dbReference type="NCBI Taxonomy" id="1474"/>
    <lineage>
        <taxon>Bacteria</taxon>
        <taxon>Bacillati</taxon>
        <taxon>Bacillota</taxon>
        <taxon>Bacilli</taxon>
        <taxon>Bacillales</taxon>
        <taxon>Caryophanaceae</taxon>
        <taxon>Sporosarcina</taxon>
    </lineage>
</organism>
<dbReference type="InterPro" id="IPR046208">
    <property type="entry name" value="DUF6241"/>
</dbReference>
<dbReference type="EMBL" id="UGYZ01000002">
    <property type="protein sequence ID" value="SUJ11356.1"/>
    <property type="molecule type" value="Genomic_DNA"/>
</dbReference>
<evidence type="ECO:0000313" key="2">
    <source>
        <dbReference type="Proteomes" id="UP000254519"/>
    </source>
</evidence>